<evidence type="ECO:0000313" key="2">
    <source>
        <dbReference type="Proteomes" id="UP000036987"/>
    </source>
</evidence>
<proteinExistence type="predicted"/>
<keyword evidence="2" id="KW-1185">Reference proteome</keyword>
<evidence type="ECO:0000313" key="1">
    <source>
        <dbReference type="EMBL" id="KMZ76531.1"/>
    </source>
</evidence>
<protein>
    <submittedName>
        <fullName evidence="1">Uncharacterized protein</fullName>
    </submittedName>
</protein>
<gene>
    <name evidence="1" type="ORF">ZOSMA_100G00260</name>
</gene>
<dbReference type="OrthoDB" id="289721at2759"/>
<sequence>MGKNGNASVVLRKVYGERVRTIEEAMLFLLPTPLPAPRECACEGRVCFGCAGRSFLIRPDDGIEYRKLLKRGFCAIDPNATLPVGIRFHDQISFASESYFSYVSQFLSISTLRLLLSRGRKMHIQELLQNDLINDEKQSFQMPNSAYDKAPKA</sequence>
<comment type="caution">
    <text evidence="1">The sequence shown here is derived from an EMBL/GenBank/DDBJ whole genome shotgun (WGS) entry which is preliminary data.</text>
</comment>
<name>A0A0K9Q5I8_ZOSMR</name>
<dbReference type="EMBL" id="LFYR01000012">
    <property type="protein sequence ID" value="KMZ76531.1"/>
    <property type="molecule type" value="Genomic_DNA"/>
</dbReference>
<reference evidence="2" key="1">
    <citation type="journal article" date="2016" name="Nature">
        <title>The genome of the seagrass Zostera marina reveals angiosperm adaptation to the sea.</title>
        <authorList>
            <person name="Olsen J.L."/>
            <person name="Rouze P."/>
            <person name="Verhelst B."/>
            <person name="Lin Y.-C."/>
            <person name="Bayer T."/>
            <person name="Collen J."/>
            <person name="Dattolo E."/>
            <person name="De Paoli E."/>
            <person name="Dittami S."/>
            <person name="Maumus F."/>
            <person name="Michel G."/>
            <person name="Kersting A."/>
            <person name="Lauritano C."/>
            <person name="Lohaus R."/>
            <person name="Toepel M."/>
            <person name="Tonon T."/>
            <person name="Vanneste K."/>
            <person name="Amirebrahimi M."/>
            <person name="Brakel J."/>
            <person name="Bostroem C."/>
            <person name="Chovatia M."/>
            <person name="Grimwood J."/>
            <person name="Jenkins J.W."/>
            <person name="Jueterbock A."/>
            <person name="Mraz A."/>
            <person name="Stam W.T."/>
            <person name="Tice H."/>
            <person name="Bornberg-Bauer E."/>
            <person name="Green P.J."/>
            <person name="Pearson G.A."/>
            <person name="Procaccini G."/>
            <person name="Duarte C.M."/>
            <person name="Schmutz J."/>
            <person name="Reusch T.B.H."/>
            <person name="Van de Peer Y."/>
        </authorList>
    </citation>
    <scope>NUCLEOTIDE SEQUENCE [LARGE SCALE GENOMIC DNA]</scope>
    <source>
        <strain evidence="2">cv. Finnish</strain>
    </source>
</reference>
<dbReference type="AlphaFoldDB" id="A0A0K9Q5I8"/>
<organism evidence="1 2">
    <name type="scientific">Zostera marina</name>
    <name type="common">Eelgrass</name>
    <dbReference type="NCBI Taxonomy" id="29655"/>
    <lineage>
        <taxon>Eukaryota</taxon>
        <taxon>Viridiplantae</taxon>
        <taxon>Streptophyta</taxon>
        <taxon>Embryophyta</taxon>
        <taxon>Tracheophyta</taxon>
        <taxon>Spermatophyta</taxon>
        <taxon>Magnoliopsida</taxon>
        <taxon>Liliopsida</taxon>
        <taxon>Zosteraceae</taxon>
        <taxon>Zostera</taxon>
    </lineage>
</organism>
<accession>A0A0K9Q5I8</accession>
<dbReference type="Proteomes" id="UP000036987">
    <property type="component" value="Unassembled WGS sequence"/>
</dbReference>
<dbReference type="STRING" id="29655.A0A0K9Q5I8"/>